<dbReference type="GO" id="GO:0042025">
    <property type="term" value="C:host cell nucleus"/>
    <property type="evidence" value="ECO:0007669"/>
    <property type="project" value="UniProtKB-SubCell"/>
</dbReference>
<comment type="function">
    <text evidence="8">Required for the expression of the capsid proteins. Performs the splicing and internal polyadenylation of the viral capsid-encoding mRNA precursor, which allows its maturation and expression. Transactivates the viral promoter.</text>
</comment>
<organism evidence="10 11">
    <name type="scientific">Canine bocavirus 3</name>
    <dbReference type="NCBI Taxonomy" id="1295080"/>
    <lineage>
        <taxon>Viruses</taxon>
        <taxon>Monodnaviria</taxon>
        <taxon>Shotokuvirae</taxon>
        <taxon>Cossaviricota</taxon>
        <taxon>Quintoviricetes</taxon>
        <taxon>Piccovirales</taxon>
        <taxon>Parvoviridae</taxon>
        <taxon>Parvovirinae</taxon>
        <taxon>Bocaparvovirus</taxon>
        <taxon>Bocaparvovirus carnivoran7</taxon>
    </lineage>
</organism>
<dbReference type="GeneID" id="80541114"/>
<dbReference type="RefSeq" id="YP_010802372.1">
    <property type="nucleotide sequence ID" value="NC_076995.1"/>
</dbReference>
<evidence type="ECO:0000256" key="3">
    <source>
        <dbReference type="ARBA" id="ARBA00020315"/>
    </source>
</evidence>
<dbReference type="Proteomes" id="UP000106603">
    <property type="component" value="Segment"/>
</dbReference>
<sequence>MSSRPSSTKKRCSPSHLYQRSRSRSPLKKGSTHQSGERNWESKCKASQIHQSFSTASRQFRKAKTTPIEVFSRHRASYNVDISYCGFYWHSTRLARAGTDWVFNEGKQKFQSRMENNVVKWDDVREILFDFKKHIDQKYRNIMYHFSRGGHCSKCEYWDNMYLQHLAQVETNQTIEVTDQEMLDMAEQLDGSNC</sequence>
<comment type="similarity">
    <text evidence="2">Belongs to the Bocaparvovirus Non-structural protein NP-1 family.</text>
</comment>
<evidence type="ECO:0000313" key="11">
    <source>
        <dbReference type="Proteomes" id="UP000106603"/>
    </source>
</evidence>
<keyword evidence="5" id="KW-0805">Transcription regulation</keyword>
<dbReference type="KEGG" id="vg:80541114"/>
<evidence type="ECO:0000256" key="8">
    <source>
        <dbReference type="ARBA" id="ARBA00045895"/>
    </source>
</evidence>
<feature type="region of interest" description="Disordered" evidence="9">
    <location>
        <begin position="1"/>
        <end position="41"/>
    </location>
</feature>
<keyword evidence="4" id="KW-1048">Host nucleus</keyword>
<evidence type="ECO:0000256" key="1">
    <source>
        <dbReference type="ARBA" id="ARBA00004147"/>
    </source>
</evidence>
<evidence type="ECO:0000256" key="9">
    <source>
        <dbReference type="SAM" id="MobiDB-lite"/>
    </source>
</evidence>
<dbReference type="InterPro" id="IPR021075">
    <property type="entry name" value="Bocavirus_NP1"/>
</dbReference>
<proteinExistence type="inferred from homology"/>
<accession>M1PCQ1</accession>
<name>M1PCQ1_9VIRU</name>
<evidence type="ECO:0000256" key="7">
    <source>
        <dbReference type="ARBA" id="ARBA00023163"/>
    </source>
</evidence>
<dbReference type="EMBL" id="KC580640">
    <property type="protein sequence ID" value="AGF85784.1"/>
    <property type="molecule type" value="Genomic_DNA"/>
</dbReference>
<keyword evidence="7" id="KW-0804">Transcription</keyword>
<comment type="subcellular location">
    <subcellularLocation>
        <location evidence="1">Host nucleus</location>
    </subcellularLocation>
</comment>
<evidence type="ECO:0000256" key="2">
    <source>
        <dbReference type="ARBA" id="ARBA00007126"/>
    </source>
</evidence>
<protein>
    <recommendedName>
        <fullName evidence="3">Non-structural protein NP-1</fullName>
    </recommendedName>
</protein>
<dbReference type="Pfam" id="PF11733">
    <property type="entry name" value="NP1-WLL"/>
    <property type="match status" value="1"/>
</dbReference>
<reference evidence="10 11" key="1">
    <citation type="journal article" date="2013" name="Virol. J.">
        <title>A novel bocavirus in canine liver.</title>
        <authorList>
            <person name="Li L."/>
            <person name="Pesavento P.A."/>
            <person name="Leutenegger C.M."/>
            <person name="Estrada M."/>
            <person name="Coffey L.L."/>
            <person name="Naccache S.N."/>
            <person name="Samayoa E."/>
            <person name="Chiu C."/>
            <person name="Qiu J."/>
            <person name="Wang C."/>
            <person name="Deng X."/>
            <person name="Delwart E."/>
        </authorList>
    </citation>
    <scope>NUCLEOTIDE SEQUENCE [LARGE SCALE GENOMIC DNA]</scope>
    <source>
        <strain evidence="10">UCD</strain>
    </source>
</reference>
<evidence type="ECO:0000256" key="5">
    <source>
        <dbReference type="ARBA" id="ARBA00023015"/>
    </source>
</evidence>
<evidence type="ECO:0000256" key="6">
    <source>
        <dbReference type="ARBA" id="ARBA00023159"/>
    </source>
</evidence>
<evidence type="ECO:0000313" key="10">
    <source>
        <dbReference type="EMBL" id="AGF85784.1"/>
    </source>
</evidence>
<keyword evidence="11" id="KW-1185">Reference proteome</keyword>
<keyword evidence="6" id="KW-0010">Activator</keyword>
<evidence type="ECO:0000256" key="4">
    <source>
        <dbReference type="ARBA" id="ARBA00022562"/>
    </source>
</evidence>
<feature type="compositionally biased region" description="Basic residues" evidence="9">
    <location>
        <begin position="7"/>
        <end position="31"/>
    </location>
</feature>